<dbReference type="Proteomes" id="UP000230750">
    <property type="component" value="Unassembled WGS sequence"/>
</dbReference>
<keyword evidence="1" id="KW-0418">Kinase</keyword>
<evidence type="ECO:0000313" key="2">
    <source>
        <dbReference type="Proteomes" id="UP000230750"/>
    </source>
</evidence>
<dbReference type="OrthoDB" id="5955131at2759"/>
<sequence>MEAEYNTIFNKAVTMAESVDALPSMPRITARQVHRSNAAASDPMSYYRVNLAIPFVDHIIEGMETRFSGTVGYINNSKSCSEKYRSDGLVPTVLLDYSSPPPSTRILEDAYSNDLPSSELLDMGVSMWKAKFSGVDPADVPSTLKQSIKACDRHFVENMLHTISNFV</sequence>
<protein>
    <submittedName>
        <fullName evidence="1">Putative 52 kDa repressor of the inhibitor of the protein kinase-like</fullName>
    </submittedName>
</protein>
<dbReference type="AlphaFoldDB" id="A0A2G8JDA1"/>
<keyword evidence="2" id="KW-1185">Reference proteome</keyword>
<dbReference type="STRING" id="307972.A0A2G8JDA1"/>
<dbReference type="EMBL" id="MRZV01002436">
    <property type="protein sequence ID" value="PIK33716.1"/>
    <property type="molecule type" value="Genomic_DNA"/>
</dbReference>
<dbReference type="GO" id="GO:0016301">
    <property type="term" value="F:kinase activity"/>
    <property type="evidence" value="ECO:0007669"/>
    <property type="project" value="UniProtKB-KW"/>
</dbReference>
<comment type="caution">
    <text evidence="1">The sequence shown here is derived from an EMBL/GenBank/DDBJ whole genome shotgun (WGS) entry which is preliminary data.</text>
</comment>
<gene>
    <name evidence="1" type="ORF">BSL78_29474</name>
</gene>
<accession>A0A2G8JDA1</accession>
<evidence type="ECO:0000313" key="1">
    <source>
        <dbReference type="EMBL" id="PIK33716.1"/>
    </source>
</evidence>
<proteinExistence type="predicted"/>
<name>A0A2G8JDA1_STIJA</name>
<organism evidence="1 2">
    <name type="scientific">Stichopus japonicus</name>
    <name type="common">Sea cucumber</name>
    <dbReference type="NCBI Taxonomy" id="307972"/>
    <lineage>
        <taxon>Eukaryota</taxon>
        <taxon>Metazoa</taxon>
        <taxon>Echinodermata</taxon>
        <taxon>Eleutherozoa</taxon>
        <taxon>Echinozoa</taxon>
        <taxon>Holothuroidea</taxon>
        <taxon>Aspidochirotacea</taxon>
        <taxon>Aspidochirotida</taxon>
        <taxon>Stichopodidae</taxon>
        <taxon>Apostichopus</taxon>
    </lineage>
</organism>
<reference evidence="1 2" key="1">
    <citation type="journal article" date="2017" name="PLoS Biol.">
        <title>The sea cucumber genome provides insights into morphological evolution and visceral regeneration.</title>
        <authorList>
            <person name="Zhang X."/>
            <person name="Sun L."/>
            <person name="Yuan J."/>
            <person name="Sun Y."/>
            <person name="Gao Y."/>
            <person name="Zhang L."/>
            <person name="Li S."/>
            <person name="Dai H."/>
            <person name="Hamel J.F."/>
            <person name="Liu C."/>
            <person name="Yu Y."/>
            <person name="Liu S."/>
            <person name="Lin W."/>
            <person name="Guo K."/>
            <person name="Jin S."/>
            <person name="Xu P."/>
            <person name="Storey K.B."/>
            <person name="Huan P."/>
            <person name="Zhang T."/>
            <person name="Zhou Y."/>
            <person name="Zhang J."/>
            <person name="Lin C."/>
            <person name="Li X."/>
            <person name="Xing L."/>
            <person name="Huo D."/>
            <person name="Sun M."/>
            <person name="Wang L."/>
            <person name="Mercier A."/>
            <person name="Li F."/>
            <person name="Yang H."/>
            <person name="Xiang J."/>
        </authorList>
    </citation>
    <scope>NUCLEOTIDE SEQUENCE [LARGE SCALE GENOMIC DNA]</scope>
    <source>
        <strain evidence="1">Shaxun</strain>
        <tissue evidence="1">Muscle</tissue>
    </source>
</reference>
<keyword evidence="1" id="KW-0808">Transferase</keyword>